<dbReference type="EMBL" id="BPLR01007849">
    <property type="protein sequence ID" value="GIY20188.1"/>
    <property type="molecule type" value="Genomic_DNA"/>
</dbReference>
<gene>
    <name evidence="1" type="primary">NPY2R_1</name>
    <name evidence="1" type="ORF">CEXT_343161</name>
</gene>
<reference evidence="1 2" key="1">
    <citation type="submission" date="2021-06" db="EMBL/GenBank/DDBJ databases">
        <title>Caerostris extrusa draft genome.</title>
        <authorList>
            <person name="Kono N."/>
            <person name="Arakawa K."/>
        </authorList>
    </citation>
    <scope>NUCLEOTIDE SEQUENCE [LARGE SCALE GENOMIC DNA]</scope>
</reference>
<keyword evidence="1" id="KW-0675">Receptor</keyword>
<comment type="caution">
    <text evidence="1">The sequence shown here is derived from an EMBL/GenBank/DDBJ whole genome shotgun (WGS) entry which is preliminary data.</text>
</comment>
<accession>A0AAV4RE00</accession>
<dbReference type="Proteomes" id="UP001054945">
    <property type="component" value="Unassembled WGS sequence"/>
</dbReference>
<evidence type="ECO:0000313" key="1">
    <source>
        <dbReference type="EMBL" id="GIY20188.1"/>
    </source>
</evidence>
<sequence>MRISAKEFMIVLPCFKSKVLAQNPVSRRAISGKADKSCNGHENVTLLPMKEIANKDRNFQKDRVGATKNNTSVTETVRINVTSNDIDAM</sequence>
<name>A0AAV4RE00_CAEEX</name>
<protein>
    <submittedName>
        <fullName evidence="1">Neuropeptide Y receptor type 2</fullName>
    </submittedName>
</protein>
<dbReference type="AlphaFoldDB" id="A0AAV4RE00"/>
<organism evidence="1 2">
    <name type="scientific">Caerostris extrusa</name>
    <name type="common">Bark spider</name>
    <name type="synonym">Caerostris bankana</name>
    <dbReference type="NCBI Taxonomy" id="172846"/>
    <lineage>
        <taxon>Eukaryota</taxon>
        <taxon>Metazoa</taxon>
        <taxon>Ecdysozoa</taxon>
        <taxon>Arthropoda</taxon>
        <taxon>Chelicerata</taxon>
        <taxon>Arachnida</taxon>
        <taxon>Araneae</taxon>
        <taxon>Araneomorphae</taxon>
        <taxon>Entelegynae</taxon>
        <taxon>Araneoidea</taxon>
        <taxon>Araneidae</taxon>
        <taxon>Caerostris</taxon>
    </lineage>
</organism>
<keyword evidence="2" id="KW-1185">Reference proteome</keyword>
<proteinExistence type="predicted"/>
<evidence type="ECO:0000313" key="2">
    <source>
        <dbReference type="Proteomes" id="UP001054945"/>
    </source>
</evidence>